<evidence type="ECO:0000313" key="1">
    <source>
        <dbReference type="EMBL" id="SMB96812.1"/>
    </source>
</evidence>
<reference evidence="1 2" key="1">
    <citation type="submission" date="2017-04" db="EMBL/GenBank/DDBJ databases">
        <authorList>
            <person name="Afonso C.L."/>
            <person name="Miller P.J."/>
            <person name="Scott M.A."/>
            <person name="Spackman E."/>
            <person name="Goraichik I."/>
            <person name="Dimitrov K.M."/>
            <person name="Suarez D.L."/>
            <person name="Swayne D.E."/>
        </authorList>
    </citation>
    <scope>NUCLEOTIDE SEQUENCE [LARGE SCALE GENOMIC DNA]</scope>
    <source>
        <strain evidence="1 2">ToBE</strain>
    </source>
</reference>
<gene>
    <name evidence="1" type="ORF">SAMN00808754_1664</name>
</gene>
<dbReference type="STRING" id="698762.SAMN00808754_1664"/>
<proteinExistence type="predicted"/>
<sequence>MAKIICVTVRDKTLPEDENYVGWGVVVNGRLVALDDTHYSSCMSEIAEGLAAALEVPVEDVVVDVDGPGWDWHRDVLPKVAAPSGPEVILSVQGDIEELVGNDGRSALPEKVRRAIGAGLVTPQVIRRAAEIARDAILEGGYWDYLRAALECAVEETEERDGADV</sequence>
<organism evidence="1 2">
    <name type="scientific">Thermanaeromonas toyohensis ToBE</name>
    <dbReference type="NCBI Taxonomy" id="698762"/>
    <lineage>
        <taxon>Bacteria</taxon>
        <taxon>Bacillati</taxon>
        <taxon>Bacillota</taxon>
        <taxon>Clostridia</taxon>
        <taxon>Neomoorellales</taxon>
        <taxon>Neomoorellaceae</taxon>
        <taxon>Thermanaeromonas</taxon>
    </lineage>
</organism>
<dbReference type="EMBL" id="LT838272">
    <property type="protein sequence ID" value="SMB96812.1"/>
    <property type="molecule type" value="Genomic_DNA"/>
</dbReference>
<keyword evidence="2" id="KW-1185">Reference proteome</keyword>
<protein>
    <submittedName>
        <fullName evidence="1">Uncharacterized protein</fullName>
    </submittedName>
</protein>
<name>A0A1W1VTW4_9FIRM</name>
<dbReference type="AlphaFoldDB" id="A0A1W1VTW4"/>
<evidence type="ECO:0000313" key="2">
    <source>
        <dbReference type="Proteomes" id="UP000192569"/>
    </source>
</evidence>
<accession>A0A1W1VTW4</accession>
<dbReference type="Proteomes" id="UP000192569">
    <property type="component" value="Chromosome I"/>
</dbReference>